<gene>
    <name evidence="2" type="ORF">TNCT_707261</name>
</gene>
<evidence type="ECO:0000313" key="2">
    <source>
        <dbReference type="EMBL" id="GFR32677.1"/>
    </source>
</evidence>
<name>A0A8X6M5H9_TRICU</name>
<evidence type="ECO:0000313" key="3">
    <source>
        <dbReference type="Proteomes" id="UP000887116"/>
    </source>
</evidence>
<dbReference type="EMBL" id="BMAO01029564">
    <property type="protein sequence ID" value="GFR32677.1"/>
    <property type="molecule type" value="Genomic_DNA"/>
</dbReference>
<dbReference type="OrthoDB" id="10408666at2759"/>
<organism evidence="2 3">
    <name type="scientific">Trichonephila clavata</name>
    <name type="common">Joro spider</name>
    <name type="synonym">Nephila clavata</name>
    <dbReference type="NCBI Taxonomy" id="2740835"/>
    <lineage>
        <taxon>Eukaryota</taxon>
        <taxon>Metazoa</taxon>
        <taxon>Ecdysozoa</taxon>
        <taxon>Arthropoda</taxon>
        <taxon>Chelicerata</taxon>
        <taxon>Arachnida</taxon>
        <taxon>Araneae</taxon>
        <taxon>Araneomorphae</taxon>
        <taxon>Entelegynae</taxon>
        <taxon>Araneoidea</taxon>
        <taxon>Nephilidae</taxon>
        <taxon>Trichonephila</taxon>
    </lineage>
</organism>
<sequence>MNVRPEASYEEAKSMETDSVDSAPPPDPETQYALIRAQEKEIACKEARLSYLSNIILIECKDARDTSTPTVNNIEKEKQDITTALQSLQGELSILIPCHVPDCDHNLKIKNLAKRKAETYIQPPKFIPNGEEFPALPGTSQVTNSSQKPNLKSKAPVSDDGFGSPTKYAKKPKIDDGLTTSTAIQNKFSALAGAKSTDLDQTSMLVADKIPPYGSFTRQILI</sequence>
<evidence type="ECO:0000256" key="1">
    <source>
        <dbReference type="SAM" id="MobiDB-lite"/>
    </source>
</evidence>
<comment type="caution">
    <text evidence="2">The sequence shown here is derived from an EMBL/GenBank/DDBJ whole genome shotgun (WGS) entry which is preliminary data.</text>
</comment>
<dbReference type="AlphaFoldDB" id="A0A8X6M5H9"/>
<feature type="compositionally biased region" description="Polar residues" evidence="1">
    <location>
        <begin position="138"/>
        <end position="150"/>
    </location>
</feature>
<proteinExistence type="predicted"/>
<accession>A0A8X6M5H9</accession>
<dbReference type="Proteomes" id="UP000887116">
    <property type="component" value="Unassembled WGS sequence"/>
</dbReference>
<feature type="region of interest" description="Disordered" evidence="1">
    <location>
        <begin position="126"/>
        <end position="174"/>
    </location>
</feature>
<reference evidence="2" key="1">
    <citation type="submission" date="2020-07" db="EMBL/GenBank/DDBJ databases">
        <title>Multicomponent nature underlies the extraordinary mechanical properties of spider dragline silk.</title>
        <authorList>
            <person name="Kono N."/>
            <person name="Nakamura H."/>
            <person name="Mori M."/>
            <person name="Yoshida Y."/>
            <person name="Ohtoshi R."/>
            <person name="Malay A.D."/>
            <person name="Moran D.A.P."/>
            <person name="Tomita M."/>
            <person name="Numata K."/>
            <person name="Arakawa K."/>
        </authorList>
    </citation>
    <scope>NUCLEOTIDE SEQUENCE</scope>
</reference>
<protein>
    <submittedName>
        <fullName evidence="2">Uncharacterized protein</fullName>
    </submittedName>
</protein>
<keyword evidence="3" id="KW-1185">Reference proteome</keyword>
<feature type="region of interest" description="Disordered" evidence="1">
    <location>
        <begin position="1"/>
        <end position="29"/>
    </location>
</feature>